<name>A0ABD6BK07_9EURY</name>
<evidence type="ECO:0000313" key="2">
    <source>
        <dbReference type="EMBL" id="MFD1565432.1"/>
    </source>
</evidence>
<feature type="region of interest" description="Disordered" evidence="1">
    <location>
        <begin position="49"/>
        <end position="89"/>
    </location>
</feature>
<protein>
    <submittedName>
        <fullName evidence="2">Uncharacterized protein</fullName>
    </submittedName>
</protein>
<evidence type="ECO:0000256" key="1">
    <source>
        <dbReference type="SAM" id="MobiDB-lite"/>
    </source>
</evidence>
<proteinExistence type="predicted"/>
<dbReference type="InterPro" id="IPR006311">
    <property type="entry name" value="TAT_signal"/>
</dbReference>
<accession>A0ABD6BK07</accession>
<dbReference type="Proteomes" id="UP001597076">
    <property type="component" value="Unassembled WGS sequence"/>
</dbReference>
<sequence>MHRPRSRRALLTSAAATVAVATGGFEYASNATDTPPLESGTVSPDWYECSSVTRPEPTAPADDDALAPEPYPAPPSAIGPAAAHNRTTGSTSMVDRTVAYVTEFERAYRRNAFLAQYGVTTRTFELRRTDYRTRTLGSSPDPNAIMVAILYDLRMGTRQSATGPRDQWDVHTVYYVDEHVVLRALYNGVADELQFEPDPRTQGDLVACFD</sequence>
<dbReference type="EMBL" id="JBHUDI010000011">
    <property type="protein sequence ID" value="MFD1565432.1"/>
    <property type="molecule type" value="Genomic_DNA"/>
</dbReference>
<keyword evidence="3" id="KW-1185">Reference proteome</keyword>
<reference evidence="2 3" key="1">
    <citation type="journal article" date="2019" name="Int. J. Syst. Evol. Microbiol.">
        <title>The Global Catalogue of Microorganisms (GCM) 10K type strain sequencing project: providing services to taxonomists for standard genome sequencing and annotation.</title>
        <authorList>
            <consortium name="The Broad Institute Genomics Platform"/>
            <consortium name="The Broad Institute Genome Sequencing Center for Infectious Disease"/>
            <person name="Wu L."/>
            <person name="Ma J."/>
        </authorList>
    </citation>
    <scope>NUCLEOTIDE SEQUENCE [LARGE SCALE GENOMIC DNA]</scope>
    <source>
        <strain evidence="2 3">CGMCC 1.12230</strain>
    </source>
</reference>
<dbReference type="AlphaFoldDB" id="A0ABD6BK07"/>
<evidence type="ECO:0000313" key="3">
    <source>
        <dbReference type="Proteomes" id="UP001597076"/>
    </source>
</evidence>
<dbReference type="RefSeq" id="WP_390290371.1">
    <property type="nucleotide sequence ID" value="NZ_JBHUDI010000011.1"/>
</dbReference>
<comment type="caution">
    <text evidence="2">The sequence shown here is derived from an EMBL/GenBank/DDBJ whole genome shotgun (WGS) entry which is preliminary data.</text>
</comment>
<dbReference type="PROSITE" id="PS51318">
    <property type="entry name" value="TAT"/>
    <property type="match status" value="1"/>
</dbReference>
<gene>
    <name evidence="2" type="ORF">ACFR99_17995</name>
</gene>
<organism evidence="2 3">
    <name type="scientific">Haloarchaeobius amylolyticus</name>
    <dbReference type="NCBI Taxonomy" id="1198296"/>
    <lineage>
        <taxon>Archaea</taxon>
        <taxon>Methanobacteriati</taxon>
        <taxon>Methanobacteriota</taxon>
        <taxon>Stenosarchaea group</taxon>
        <taxon>Halobacteria</taxon>
        <taxon>Halobacteriales</taxon>
        <taxon>Halorubellaceae</taxon>
        <taxon>Haloarchaeobius</taxon>
    </lineage>
</organism>